<protein>
    <submittedName>
        <fullName evidence="1">TTL family tubulin polyglutamylase complex subunit L1</fullName>
    </submittedName>
</protein>
<reference evidence="1" key="3">
    <citation type="submission" date="2025-09" db="UniProtKB">
        <authorList>
            <consortium name="Ensembl"/>
        </authorList>
    </citation>
    <scope>IDENTIFICATION</scope>
</reference>
<dbReference type="Ensembl" id="ENSOART00020001313.2">
    <property type="protein sequence ID" value="ENSOARP00020001081.2"/>
    <property type="gene ID" value="ENSOARG00020000919.2"/>
</dbReference>
<evidence type="ECO:0000313" key="1">
    <source>
        <dbReference type="Ensembl" id="ENSOARP00020001081.2"/>
    </source>
</evidence>
<reference evidence="1" key="1">
    <citation type="submission" date="2020-11" db="EMBL/GenBank/DDBJ databases">
        <authorList>
            <person name="Davenport K.M."/>
            <person name="Bickhart D.M."/>
            <person name="Smith T.P.L."/>
            <person name="Murdoch B.M."/>
            <person name="Rosen B.D."/>
        </authorList>
    </citation>
    <scope>NUCLEOTIDE SEQUENCE [LARGE SCALE GENOMIC DNA]</scope>
    <source>
        <strain evidence="1">OAR_USU_Benz2616</strain>
    </source>
</reference>
<reference evidence="1" key="2">
    <citation type="submission" date="2025-08" db="UniProtKB">
        <authorList>
            <consortium name="Ensembl"/>
        </authorList>
    </citation>
    <scope>IDENTIFICATION</scope>
</reference>
<gene>
    <name evidence="1" type="primary">TTLL1</name>
</gene>
<accession>A0AC11ALM4</accession>
<proteinExistence type="predicted"/>
<sequence length="466" mass="53412">MAGKVKWVTDIEKSVLINNFEKRGWVQVTENEDWNFYWMSVQTIRNVFSVETGYRLSDDQIVNHFPNHYELTRKDLMVKNIKRYRKELEKEGSPLAEKDESGKYLYLDFVPVTYMLPADYNLFVEEFRKSPSSTWIMKPCGKAQGKGIFLINKLSQIKKWSRDSKTSSFMTQSTKEAYVISLYINNPLLIGGRKFDLRLYVLVSTYRPLRCYMYKLGFCRFCTVKYTPSTSELDNMFVHLTNVAIQKHGEDYNHIHGGKWTVNNLRLYLESTRGKEVTGKLFDEIHWIIVQSLKAVAPVMNNDKHCFECYGYDIIIDDKLKPWLIEVPVPCDLAPGHPTASLRSCPAPTLRPQAGVGGDEGGRMRTDDQVNASPSLTSSTANDRILKYNLINDTLNIAVPNGEIPDCKWNKSPPREVLGNYEILYDEELAQGDGADRELRSRPGQSLGPKGSRLRDAGRTVLTTWK</sequence>
<name>A0AC11ALM4_SHEEP</name>
<organism evidence="1">
    <name type="scientific">Ovis aries</name>
    <name type="common">Sheep</name>
    <dbReference type="NCBI Taxonomy" id="9940"/>
    <lineage>
        <taxon>Eukaryota</taxon>
        <taxon>Metazoa</taxon>
        <taxon>Chordata</taxon>
        <taxon>Craniata</taxon>
        <taxon>Vertebrata</taxon>
        <taxon>Euteleostomi</taxon>
        <taxon>Mammalia</taxon>
        <taxon>Eutheria</taxon>
        <taxon>Laurasiatheria</taxon>
        <taxon>Artiodactyla</taxon>
        <taxon>Ruminantia</taxon>
        <taxon>Pecora</taxon>
        <taxon>Bovidae</taxon>
        <taxon>Caprinae</taxon>
        <taxon>Ovis</taxon>
    </lineage>
</organism>